<dbReference type="Gene3D" id="3.40.50.2300">
    <property type="match status" value="1"/>
</dbReference>
<dbReference type="PROSITE" id="PS50894">
    <property type="entry name" value="HPT"/>
    <property type="match status" value="1"/>
</dbReference>
<evidence type="ECO:0000256" key="9">
    <source>
        <dbReference type="ARBA" id="ARBA00064003"/>
    </source>
</evidence>
<dbReference type="InterPro" id="IPR001610">
    <property type="entry name" value="PAC"/>
</dbReference>
<dbReference type="SMART" id="SM00448">
    <property type="entry name" value="REC"/>
    <property type="match status" value="1"/>
</dbReference>
<dbReference type="InterPro" id="IPR008207">
    <property type="entry name" value="Sig_transdc_His_kin_Hpt_dom"/>
</dbReference>
<name>A0A839HDX0_9GAMM</name>
<evidence type="ECO:0000256" key="10">
    <source>
        <dbReference type="ARBA" id="ARBA00068150"/>
    </source>
</evidence>
<dbReference type="InterPro" id="IPR004358">
    <property type="entry name" value="Sig_transdc_His_kin-like_C"/>
</dbReference>
<dbReference type="Gene3D" id="1.20.120.160">
    <property type="entry name" value="HPT domain"/>
    <property type="match status" value="1"/>
</dbReference>
<feature type="transmembrane region" description="Helical" evidence="13">
    <location>
        <begin position="128"/>
        <end position="150"/>
    </location>
</feature>
<dbReference type="FunFam" id="3.30.565.10:FF:000010">
    <property type="entry name" value="Sensor histidine kinase RcsC"/>
    <property type="match status" value="1"/>
</dbReference>
<dbReference type="SUPFAM" id="SSF52172">
    <property type="entry name" value="CheY-like"/>
    <property type="match status" value="1"/>
</dbReference>
<feature type="domain" description="HPt" evidence="18">
    <location>
        <begin position="1107"/>
        <end position="1202"/>
    </location>
</feature>
<evidence type="ECO:0000256" key="5">
    <source>
        <dbReference type="ARBA" id="ARBA00022741"/>
    </source>
</evidence>
<dbReference type="CDD" id="cd00088">
    <property type="entry name" value="HPT"/>
    <property type="match status" value="1"/>
</dbReference>
<dbReference type="InterPro" id="IPR001789">
    <property type="entry name" value="Sig_transdc_resp-reg_receiver"/>
</dbReference>
<dbReference type="PROSITE" id="PS50113">
    <property type="entry name" value="PAC"/>
    <property type="match status" value="1"/>
</dbReference>
<dbReference type="FunFam" id="1.10.287.130:FF:000002">
    <property type="entry name" value="Two-component osmosensing histidine kinase"/>
    <property type="match status" value="1"/>
</dbReference>
<evidence type="ECO:0000256" key="13">
    <source>
        <dbReference type="SAM" id="Phobius"/>
    </source>
</evidence>
<feature type="domain" description="PAS" evidence="16">
    <location>
        <begin position="293"/>
        <end position="351"/>
    </location>
</feature>
<keyword evidence="20" id="KW-1185">Reference proteome</keyword>
<evidence type="ECO:0000313" key="19">
    <source>
        <dbReference type="EMBL" id="MBB1124642.1"/>
    </source>
</evidence>
<dbReference type="Gene3D" id="3.30.450.20">
    <property type="entry name" value="PAS domain"/>
    <property type="match status" value="4"/>
</dbReference>
<dbReference type="InterPro" id="IPR005467">
    <property type="entry name" value="His_kinase_dom"/>
</dbReference>
<dbReference type="EMBL" id="JABVCQ010000001">
    <property type="protein sequence ID" value="MBB1124642.1"/>
    <property type="molecule type" value="Genomic_DNA"/>
</dbReference>
<dbReference type="Gene3D" id="2.10.70.100">
    <property type="match status" value="1"/>
</dbReference>
<keyword evidence="7" id="KW-0067">ATP-binding</keyword>
<evidence type="ECO:0000259" key="15">
    <source>
        <dbReference type="PROSITE" id="PS50110"/>
    </source>
</evidence>
<dbReference type="SUPFAM" id="SSF47384">
    <property type="entry name" value="Homodimeric domain of signal transducing histidine kinase"/>
    <property type="match status" value="1"/>
</dbReference>
<proteinExistence type="predicted"/>
<feature type="modified residue" description="Phosphohistidine" evidence="11">
    <location>
        <position position="1146"/>
    </location>
</feature>
<feature type="modified residue" description="4-aspartylphosphate" evidence="12">
    <location>
        <position position="994"/>
    </location>
</feature>
<dbReference type="SMART" id="SM00388">
    <property type="entry name" value="HisKA"/>
    <property type="match status" value="1"/>
</dbReference>
<evidence type="ECO:0000256" key="11">
    <source>
        <dbReference type="PROSITE-ProRule" id="PRU00110"/>
    </source>
</evidence>
<evidence type="ECO:0000259" key="14">
    <source>
        <dbReference type="PROSITE" id="PS50109"/>
    </source>
</evidence>
<feature type="domain" description="Response regulatory" evidence="15">
    <location>
        <begin position="945"/>
        <end position="1061"/>
    </location>
</feature>
<dbReference type="SUPFAM" id="SSF47226">
    <property type="entry name" value="Histidine-containing phosphotransfer domain, HPT domain"/>
    <property type="match status" value="1"/>
</dbReference>
<dbReference type="EC" id="2.7.13.3" evidence="2"/>
<protein>
    <recommendedName>
        <fullName evidence="10">Sensory/regulatory protein RpfC</fullName>
        <ecNumber evidence="2">2.7.13.3</ecNumber>
    </recommendedName>
</protein>
<dbReference type="Pfam" id="PF00072">
    <property type="entry name" value="Response_reg"/>
    <property type="match status" value="1"/>
</dbReference>
<evidence type="ECO:0000256" key="8">
    <source>
        <dbReference type="ARBA" id="ARBA00023012"/>
    </source>
</evidence>
<comment type="caution">
    <text evidence="19">The sequence shown here is derived from an EMBL/GenBank/DDBJ whole genome shotgun (WGS) entry which is preliminary data.</text>
</comment>
<dbReference type="InterPro" id="IPR000700">
    <property type="entry name" value="PAS-assoc_C"/>
</dbReference>
<dbReference type="NCBIfam" id="TIGR00229">
    <property type="entry name" value="sensory_box"/>
    <property type="match status" value="4"/>
</dbReference>
<dbReference type="PROSITE" id="PS50112">
    <property type="entry name" value="PAS"/>
    <property type="match status" value="2"/>
</dbReference>
<dbReference type="PROSITE" id="PS50110">
    <property type="entry name" value="RESPONSE_REGULATORY"/>
    <property type="match status" value="1"/>
</dbReference>
<dbReference type="InterPro" id="IPR036097">
    <property type="entry name" value="HisK_dim/P_sf"/>
</dbReference>
<dbReference type="Gene3D" id="3.30.565.10">
    <property type="entry name" value="Histidine kinase-like ATPase, C-terminal domain"/>
    <property type="match status" value="1"/>
</dbReference>
<evidence type="ECO:0000256" key="6">
    <source>
        <dbReference type="ARBA" id="ARBA00022777"/>
    </source>
</evidence>
<dbReference type="Pfam" id="PF01627">
    <property type="entry name" value="Hpt"/>
    <property type="match status" value="1"/>
</dbReference>
<dbReference type="RefSeq" id="WP_182581751.1">
    <property type="nucleotide sequence ID" value="NZ_JABVCQ010000001.1"/>
</dbReference>
<organism evidence="19 20">
    <name type="scientific">Thiospirillum jenense</name>
    <dbReference type="NCBI Taxonomy" id="1653858"/>
    <lineage>
        <taxon>Bacteria</taxon>
        <taxon>Pseudomonadati</taxon>
        <taxon>Pseudomonadota</taxon>
        <taxon>Gammaproteobacteria</taxon>
        <taxon>Chromatiales</taxon>
        <taxon>Chromatiaceae</taxon>
        <taxon>Thiospirillum</taxon>
    </lineage>
</organism>
<keyword evidence="13" id="KW-0472">Membrane</keyword>
<evidence type="ECO:0000313" key="20">
    <source>
        <dbReference type="Proteomes" id="UP000548632"/>
    </source>
</evidence>
<dbReference type="InterPro" id="IPR000014">
    <property type="entry name" value="PAS"/>
</dbReference>
<keyword evidence="3 12" id="KW-0597">Phosphoprotein</keyword>
<dbReference type="Pfam" id="PF13188">
    <property type="entry name" value="PAS_8"/>
    <property type="match status" value="2"/>
</dbReference>
<dbReference type="InterPro" id="IPR003661">
    <property type="entry name" value="HisK_dim/P_dom"/>
</dbReference>
<feature type="domain" description="Histidine kinase" evidence="14">
    <location>
        <begin position="694"/>
        <end position="915"/>
    </location>
</feature>
<evidence type="ECO:0000256" key="2">
    <source>
        <dbReference type="ARBA" id="ARBA00012438"/>
    </source>
</evidence>
<dbReference type="PROSITE" id="PS50109">
    <property type="entry name" value="HIS_KIN"/>
    <property type="match status" value="1"/>
</dbReference>
<dbReference type="CDD" id="cd00130">
    <property type="entry name" value="PAS"/>
    <property type="match status" value="4"/>
</dbReference>
<keyword evidence="13" id="KW-0812">Transmembrane</keyword>
<keyword evidence="4" id="KW-0808">Transferase</keyword>
<dbReference type="GO" id="GO:0000155">
    <property type="term" value="F:phosphorelay sensor kinase activity"/>
    <property type="evidence" value="ECO:0007669"/>
    <property type="project" value="InterPro"/>
</dbReference>
<dbReference type="CDD" id="cd00082">
    <property type="entry name" value="HisKA"/>
    <property type="match status" value="1"/>
</dbReference>
<dbReference type="GO" id="GO:0005886">
    <property type="term" value="C:plasma membrane"/>
    <property type="evidence" value="ECO:0007669"/>
    <property type="project" value="UniProtKB-SubCell"/>
</dbReference>
<dbReference type="PRINTS" id="PR00344">
    <property type="entry name" value="BCTRLSENSOR"/>
</dbReference>
<dbReference type="InterPro" id="IPR013655">
    <property type="entry name" value="PAS_fold_3"/>
</dbReference>
<dbReference type="InterPro" id="IPR011006">
    <property type="entry name" value="CheY-like_superfamily"/>
</dbReference>
<dbReference type="GO" id="GO:0005524">
    <property type="term" value="F:ATP binding"/>
    <property type="evidence" value="ECO:0007669"/>
    <property type="project" value="UniProtKB-KW"/>
</dbReference>
<dbReference type="InterPro" id="IPR003594">
    <property type="entry name" value="HATPase_dom"/>
</dbReference>
<evidence type="ECO:0000256" key="7">
    <source>
        <dbReference type="ARBA" id="ARBA00022840"/>
    </source>
</evidence>
<sequence length="1285" mass="143737">MNQPRLLRSLWLLPSLVIIAGIALTLLSWQQFQVNEQRLVNICQVQLNAIAHQIKQPICAQPHHAVLSLLGVTDLFQQSYSLNQSLFNYTDIAESLPLITHVGIQTLDVFSNDNRNVRIPLYDVKYQANYIVVLGILITLFLAMLTWFLLRRWAFIQASIAHLQSKLAENNEHYCQIFELSSAIQLVINPQSRCIVDANSAAVAFYGYTHPQLTALTITDIILLSNDALQQQLSAVIDGTQRQFHCQHRLASGEVRQVEIYSVPIQIGNQILLHTIVHDITVRYEIEAALQASEAKLRTIFDILPIGISITDRTGKVIDCNGASEGLLGLSCTDHLQRHYDSPEWQIVRPDGSPMPPREYASVRAFIEKRPIHNVEMGIVKPNGMTWILVNAIPSTHPDYGVIITYADITAYKQTHSHLHALTERLQLATDAGGIGVWEWDIVNDRIIWDDRIYAMYGLERAEFEGTYAAWLNLLHPDDAVLFTLEQAKDFFSSQYDSCATQFRVYWPDGSIRYLATSAKILRDHNNNLQRLIGVNWDITEQQQAQLALQASEARARTIIDASPIPFVLIDVVKQTFVYLNPAFIRHFGYTETDIPTVTAWWPLAYPDPIYRQQVQETWKIRLEQTQCGQAFDPMEVNIRCKDQRQCTVIVVATPLESPFTNLFLVSLYDVTELHRARELAEQAARIKTEFLANMSHEIRTPMTAIIGLSELALHKPLAPSIRADLEKIHYAAHSLLRIINDILDYSKIESGHFYIEQQDFSLDILLENMRHLFALRAEEKGLIIQFYLTPEMPRWLKGDPLRLQQVLSNLLSNAIKFTTAGQVQLSISITASSSKQINLCFIICDTGIGMDKATVGRLFQPFMQADGSITRRFGGTGLGLAISQKLLQLMGSQLTVKSELGHGSCFSFELVFGIATSELNNQAPLSVLKQSACDTVPSNLVGKRILVAEDNLINQQVIQGILNLSGIDVDVVNNGQDALNRLELTSYDAVLMDIHMPEMDGLTATQKIRQQAAFAALPIIALTASVTLEEREQAFACGVNAILAKPINLEELHTTLQYWTMPNATDMTQPPYLSLTNIGVNQTEPPQLPFVLPGFDLRLLNQALHNPTQIIKLLQQFATTIQDIAEHIQQALAAGDRVAAQALAHRLKGVAGNVGATALYSAAMQLDLELQQLEPVSETTLAAFYRAHADTRAALEQLNTQASPSPIKLGNPAAFLELANHARQLLTARDLLTDELLTALEATVSSNDEVSYTAFKRQVQQIDYRLALATLDQLCQCAERALEK</sequence>
<dbReference type="Pfam" id="PF08448">
    <property type="entry name" value="PAS_4"/>
    <property type="match status" value="1"/>
</dbReference>
<keyword evidence="5" id="KW-0547">Nucleotide-binding</keyword>
<dbReference type="PANTHER" id="PTHR45339">
    <property type="entry name" value="HYBRID SIGNAL TRANSDUCTION HISTIDINE KINASE J"/>
    <property type="match status" value="1"/>
</dbReference>
<dbReference type="Gene3D" id="1.10.287.130">
    <property type="match status" value="1"/>
</dbReference>
<dbReference type="Pfam" id="PF08447">
    <property type="entry name" value="PAS_3"/>
    <property type="match status" value="1"/>
</dbReference>
<dbReference type="Proteomes" id="UP000548632">
    <property type="component" value="Unassembled WGS sequence"/>
</dbReference>
<dbReference type="SUPFAM" id="SSF55785">
    <property type="entry name" value="PYP-like sensor domain (PAS domain)"/>
    <property type="match status" value="4"/>
</dbReference>
<evidence type="ECO:0000256" key="12">
    <source>
        <dbReference type="PROSITE-ProRule" id="PRU00169"/>
    </source>
</evidence>
<dbReference type="Pfam" id="PF00512">
    <property type="entry name" value="HisKA"/>
    <property type="match status" value="1"/>
</dbReference>
<dbReference type="CDD" id="cd17546">
    <property type="entry name" value="REC_hyHK_CKI1_RcsC-like"/>
    <property type="match status" value="1"/>
</dbReference>
<comment type="catalytic activity">
    <reaction evidence="1">
        <text>ATP + protein L-histidine = ADP + protein N-phospho-L-histidine.</text>
        <dbReference type="EC" id="2.7.13.3"/>
    </reaction>
</comment>
<dbReference type="SUPFAM" id="SSF55874">
    <property type="entry name" value="ATPase domain of HSP90 chaperone/DNA topoisomerase II/histidine kinase"/>
    <property type="match status" value="1"/>
</dbReference>
<keyword evidence="13" id="KW-1133">Transmembrane helix</keyword>
<reference evidence="19 20" key="1">
    <citation type="journal article" date="2020" name="Arch. Microbiol.">
        <title>The genome sequence of the giant phototrophic gammaproteobacterium Thiospirillum jenense gives insight into its physiological properties and phylogenetic relationships.</title>
        <authorList>
            <person name="Imhoff J.F."/>
            <person name="Meyer T.E."/>
            <person name="Kyndt J.A."/>
        </authorList>
    </citation>
    <scope>NUCLEOTIDE SEQUENCE [LARGE SCALE GENOMIC DNA]</scope>
    <source>
        <strain evidence="19 20">DSM 216</strain>
    </source>
</reference>
<dbReference type="InterPro" id="IPR013656">
    <property type="entry name" value="PAS_4"/>
</dbReference>
<dbReference type="Pfam" id="PF02518">
    <property type="entry name" value="HATPase_c"/>
    <property type="match status" value="1"/>
</dbReference>
<feature type="transmembrane region" description="Helical" evidence="13">
    <location>
        <begin position="6"/>
        <end position="29"/>
    </location>
</feature>
<dbReference type="InterPro" id="IPR036641">
    <property type="entry name" value="HPT_dom_sf"/>
</dbReference>
<accession>A0A839HDX0</accession>
<evidence type="ECO:0000256" key="3">
    <source>
        <dbReference type="ARBA" id="ARBA00022553"/>
    </source>
</evidence>
<dbReference type="InterPro" id="IPR035965">
    <property type="entry name" value="PAS-like_dom_sf"/>
</dbReference>
<evidence type="ECO:0000259" key="18">
    <source>
        <dbReference type="PROSITE" id="PS50894"/>
    </source>
</evidence>
<evidence type="ECO:0000259" key="17">
    <source>
        <dbReference type="PROSITE" id="PS50113"/>
    </source>
</evidence>
<dbReference type="PANTHER" id="PTHR45339:SF3">
    <property type="entry name" value="HISTIDINE KINASE"/>
    <property type="match status" value="1"/>
</dbReference>
<feature type="domain" description="PAS" evidence="16">
    <location>
        <begin position="552"/>
        <end position="595"/>
    </location>
</feature>
<gene>
    <name evidence="19" type="ORF">HUK38_00155</name>
</gene>
<evidence type="ECO:0000256" key="4">
    <source>
        <dbReference type="ARBA" id="ARBA00022679"/>
    </source>
</evidence>
<evidence type="ECO:0000256" key="1">
    <source>
        <dbReference type="ARBA" id="ARBA00000085"/>
    </source>
</evidence>
<keyword evidence="8" id="KW-0902">Two-component regulatory system</keyword>
<dbReference type="SMART" id="SM00091">
    <property type="entry name" value="PAS"/>
    <property type="match status" value="4"/>
</dbReference>
<keyword evidence="6" id="KW-0418">Kinase</keyword>
<comment type="subunit">
    <text evidence="9">At low DSF concentrations, interacts with RpfF.</text>
</comment>
<dbReference type="InterPro" id="IPR036890">
    <property type="entry name" value="HATPase_C_sf"/>
</dbReference>
<dbReference type="SMART" id="SM00387">
    <property type="entry name" value="HATPase_c"/>
    <property type="match status" value="1"/>
</dbReference>
<dbReference type="CDD" id="cd16922">
    <property type="entry name" value="HATPase_EvgS-ArcB-TorS-like"/>
    <property type="match status" value="1"/>
</dbReference>
<evidence type="ECO:0000259" key="16">
    <source>
        <dbReference type="PROSITE" id="PS50112"/>
    </source>
</evidence>
<dbReference type="SMART" id="SM00086">
    <property type="entry name" value="PAC"/>
    <property type="match status" value="3"/>
</dbReference>
<feature type="domain" description="PAC" evidence="17">
    <location>
        <begin position="499"/>
        <end position="551"/>
    </location>
</feature>